<name>A0A0L8VE92_9BACT</name>
<dbReference type="PANTHER" id="PTHR40469">
    <property type="entry name" value="SECRETED GLYCOSYL HYDROLASE"/>
    <property type="match status" value="1"/>
</dbReference>
<dbReference type="Proteomes" id="UP000036958">
    <property type="component" value="Unassembled WGS sequence"/>
</dbReference>
<evidence type="ECO:0000259" key="1">
    <source>
        <dbReference type="Pfam" id="PF06283"/>
    </source>
</evidence>
<dbReference type="STRING" id="1409788.NC99_03810"/>
<comment type="caution">
    <text evidence="2">The sequence shown here is derived from an EMBL/GenBank/DDBJ whole genome shotgun (WGS) entry which is preliminary data.</text>
</comment>
<dbReference type="EMBL" id="LGIA01000018">
    <property type="protein sequence ID" value="KOH46795.1"/>
    <property type="molecule type" value="Genomic_DNA"/>
</dbReference>
<organism evidence="2 3">
    <name type="scientific">Sunxiuqinia dokdonensis</name>
    <dbReference type="NCBI Taxonomy" id="1409788"/>
    <lineage>
        <taxon>Bacteria</taxon>
        <taxon>Pseudomonadati</taxon>
        <taxon>Bacteroidota</taxon>
        <taxon>Bacteroidia</taxon>
        <taxon>Marinilabiliales</taxon>
        <taxon>Prolixibacteraceae</taxon>
        <taxon>Sunxiuqinia</taxon>
    </lineage>
</organism>
<gene>
    <name evidence="2" type="ORF">NC99_03810</name>
</gene>
<dbReference type="Gene3D" id="3.40.50.880">
    <property type="match status" value="1"/>
</dbReference>
<reference evidence="3" key="1">
    <citation type="submission" date="2015-07" db="EMBL/GenBank/DDBJ databases">
        <title>Genome sequencing of Sunxiuqinia dokdonensis strain SK.</title>
        <authorList>
            <person name="Ahn S."/>
            <person name="Kim B.-C."/>
        </authorList>
    </citation>
    <scope>NUCLEOTIDE SEQUENCE [LARGE SCALE GENOMIC DNA]</scope>
    <source>
        <strain evidence="3">SK</strain>
    </source>
</reference>
<keyword evidence="3" id="KW-1185">Reference proteome</keyword>
<evidence type="ECO:0000313" key="2">
    <source>
        <dbReference type="EMBL" id="KOH46795.1"/>
    </source>
</evidence>
<dbReference type="SUPFAM" id="SSF52317">
    <property type="entry name" value="Class I glutamine amidotransferase-like"/>
    <property type="match status" value="1"/>
</dbReference>
<protein>
    <recommendedName>
        <fullName evidence="1">ThuA-like domain-containing protein</fullName>
    </recommendedName>
</protein>
<proteinExistence type="predicted"/>
<dbReference type="AlphaFoldDB" id="A0A0L8VE92"/>
<sequence>MVVTGGHDFDRQAFAGLFDSLEQIVWEELVQPKANQLMLETGFEQYDVLAFYDMFQEISNDEQAAFLKLLEQGKPMLFLHHALVSYQEWDEFQNIVGGRYYDQERYKNTPENGFSTYLHDTNIPVRLLAPEHPVTSGLKDFTLFDEVYGNTWVSPDVTPLLGTNHRESSPIIGWEHTYGASKVIYLQPGHGKSSYENPNYRRLLQNALLYLSK</sequence>
<dbReference type="InterPro" id="IPR029010">
    <property type="entry name" value="ThuA-like"/>
</dbReference>
<dbReference type="InterPro" id="IPR029062">
    <property type="entry name" value="Class_I_gatase-like"/>
</dbReference>
<feature type="domain" description="ThuA-like" evidence="1">
    <location>
        <begin position="38"/>
        <end position="210"/>
    </location>
</feature>
<accession>A0A0L8VE92</accession>
<dbReference type="PANTHER" id="PTHR40469:SF2">
    <property type="entry name" value="GALACTOSE-BINDING DOMAIN-LIKE SUPERFAMILY PROTEIN"/>
    <property type="match status" value="1"/>
</dbReference>
<evidence type="ECO:0000313" key="3">
    <source>
        <dbReference type="Proteomes" id="UP000036958"/>
    </source>
</evidence>
<dbReference type="Pfam" id="PF06283">
    <property type="entry name" value="ThuA"/>
    <property type="match status" value="1"/>
</dbReference>